<comment type="caution">
    <text evidence="1">The sequence shown here is derived from an EMBL/GenBank/DDBJ whole genome shotgun (WGS) entry which is preliminary data.</text>
</comment>
<protein>
    <submittedName>
        <fullName evidence="1">Uncharacterized protein</fullName>
    </submittedName>
</protein>
<gene>
    <name evidence="1" type="ORF">B296_00025912</name>
</gene>
<dbReference type="EMBL" id="AMZH03026025">
    <property type="protein sequence ID" value="RRT34808.1"/>
    <property type="molecule type" value="Genomic_DNA"/>
</dbReference>
<evidence type="ECO:0000313" key="2">
    <source>
        <dbReference type="Proteomes" id="UP000287651"/>
    </source>
</evidence>
<dbReference type="Proteomes" id="UP000287651">
    <property type="component" value="Unassembled WGS sequence"/>
</dbReference>
<organism evidence="1 2">
    <name type="scientific">Ensete ventricosum</name>
    <name type="common">Abyssinian banana</name>
    <name type="synonym">Musa ensete</name>
    <dbReference type="NCBI Taxonomy" id="4639"/>
    <lineage>
        <taxon>Eukaryota</taxon>
        <taxon>Viridiplantae</taxon>
        <taxon>Streptophyta</taxon>
        <taxon>Embryophyta</taxon>
        <taxon>Tracheophyta</taxon>
        <taxon>Spermatophyta</taxon>
        <taxon>Magnoliopsida</taxon>
        <taxon>Liliopsida</taxon>
        <taxon>Zingiberales</taxon>
        <taxon>Musaceae</taxon>
        <taxon>Ensete</taxon>
    </lineage>
</organism>
<sequence length="89" mass="9891">MPVGSRRYEWAPHYRSSLLWAPCCERLHLRASRYRSLSLRVAAPVVDLSHSQSPPCKGQAVANHPCKGPGRGRPPSFFAAFAKKCSKNT</sequence>
<dbReference type="AlphaFoldDB" id="A0A426X5R7"/>
<evidence type="ECO:0000313" key="1">
    <source>
        <dbReference type="EMBL" id="RRT34808.1"/>
    </source>
</evidence>
<accession>A0A426X5R7</accession>
<proteinExistence type="predicted"/>
<name>A0A426X5R7_ENSVE</name>
<reference evidence="1 2" key="1">
    <citation type="journal article" date="2014" name="Agronomy (Basel)">
        <title>A Draft Genome Sequence for Ensete ventricosum, the Drought-Tolerant Tree Against Hunger.</title>
        <authorList>
            <person name="Harrison J."/>
            <person name="Moore K.A."/>
            <person name="Paszkiewicz K."/>
            <person name="Jones T."/>
            <person name="Grant M."/>
            <person name="Ambacheew D."/>
            <person name="Muzemil S."/>
            <person name="Studholme D.J."/>
        </authorList>
    </citation>
    <scope>NUCLEOTIDE SEQUENCE [LARGE SCALE GENOMIC DNA]</scope>
</reference>